<sequence length="101" mass="11710">MRRGSRKMKRLRNSAITRNSHALSLLAISLSLAWSQQAARSTNWPQHAIKWKRRHRNPIVQIHRRNPQSHASSEILRTRSMESFMNGDGAATVEALRCLRR</sequence>
<feature type="chain" id="PRO_5043382388" description="Secreted protein" evidence="1">
    <location>
        <begin position="36"/>
        <end position="101"/>
    </location>
</feature>
<keyword evidence="1" id="KW-0732">Signal</keyword>
<evidence type="ECO:0000313" key="2">
    <source>
        <dbReference type="EMBL" id="CAL1353295.1"/>
    </source>
</evidence>
<proteinExistence type="predicted"/>
<feature type="signal peptide" evidence="1">
    <location>
        <begin position="1"/>
        <end position="35"/>
    </location>
</feature>
<dbReference type="EMBL" id="OZ034813">
    <property type="protein sequence ID" value="CAL1353295.1"/>
    <property type="molecule type" value="Genomic_DNA"/>
</dbReference>
<keyword evidence="3" id="KW-1185">Reference proteome</keyword>
<organism evidence="2 3">
    <name type="scientific">Linum trigynum</name>
    <dbReference type="NCBI Taxonomy" id="586398"/>
    <lineage>
        <taxon>Eukaryota</taxon>
        <taxon>Viridiplantae</taxon>
        <taxon>Streptophyta</taxon>
        <taxon>Embryophyta</taxon>
        <taxon>Tracheophyta</taxon>
        <taxon>Spermatophyta</taxon>
        <taxon>Magnoliopsida</taxon>
        <taxon>eudicotyledons</taxon>
        <taxon>Gunneridae</taxon>
        <taxon>Pentapetalae</taxon>
        <taxon>rosids</taxon>
        <taxon>fabids</taxon>
        <taxon>Malpighiales</taxon>
        <taxon>Linaceae</taxon>
        <taxon>Linum</taxon>
    </lineage>
</organism>
<reference evidence="2 3" key="1">
    <citation type="submission" date="2024-04" db="EMBL/GenBank/DDBJ databases">
        <authorList>
            <person name="Fracassetti M."/>
        </authorList>
    </citation>
    <scope>NUCLEOTIDE SEQUENCE [LARGE SCALE GENOMIC DNA]</scope>
</reference>
<dbReference type="Proteomes" id="UP001497516">
    <property type="component" value="Chromosome 1"/>
</dbReference>
<accession>A0AAV2CA91</accession>
<protein>
    <recommendedName>
        <fullName evidence="4">Secreted protein</fullName>
    </recommendedName>
</protein>
<evidence type="ECO:0000256" key="1">
    <source>
        <dbReference type="SAM" id="SignalP"/>
    </source>
</evidence>
<evidence type="ECO:0000313" key="3">
    <source>
        <dbReference type="Proteomes" id="UP001497516"/>
    </source>
</evidence>
<gene>
    <name evidence="2" type="ORF">LTRI10_LOCUS1204</name>
</gene>
<dbReference type="AlphaFoldDB" id="A0AAV2CA91"/>
<evidence type="ECO:0008006" key="4">
    <source>
        <dbReference type="Google" id="ProtNLM"/>
    </source>
</evidence>
<name>A0AAV2CA91_9ROSI</name>